<dbReference type="EMBL" id="NFKP01000020">
    <property type="protein sequence ID" value="OUP68236.1"/>
    <property type="molecule type" value="Genomic_DNA"/>
</dbReference>
<evidence type="ECO:0000256" key="9">
    <source>
        <dbReference type="ARBA" id="ARBA00023004"/>
    </source>
</evidence>
<gene>
    <name evidence="13" type="ORF">B5F11_14235</name>
</gene>
<proteinExistence type="inferred from homology"/>
<comment type="caution">
    <text evidence="13">The sequence shown here is derived from an EMBL/GenBank/DDBJ whole genome shotgun (WGS) entry which is preliminary data.</text>
</comment>
<evidence type="ECO:0000256" key="12">
    <source>
        <dbReference type="RuleBase" id="RU003688"/>
    </source>
</evidence>
<evidence type="ECO:0000256" key="7">
    <source>
        <dbReference type="ARBA" id="ARBA00022741"/>
    </source>
</evidence>
<evidence type="ECO:0000256" key="5">
    <source>
        <dbReference type="ARBA" id="ARBA00012773"/>
    </source>
</evidence>
<dbReference type="GO" id="GO:0046872">
    <property type="term" value="F:metal ion binding"/>
    <property type="evidence" value="ECO:0007669"/>
    <property type="project" value="UniProtKB-KW"/>
</dbReference>
<dbReference type="PROSITE" id="PS00746">
    <property type="entry name" value="NIFH_FRXC_1"/>
    <property type="match status" value="1"/>
</dbReference>
<dbReference type="EC" id="1.18.6.1" evidence="5"/>
<evidence type="ECO:0000256" key="2">
    <source>
        <dbReference type="ARBA" id="ARBA00002234"/>
    </source>
</evidence>
<evidence type="ECO:0000256" key="3">
    <source>
        <dbReference type="ARBA" id="ARBA00005504"/>
    </source>
</evidence>
<name>A0A1Y4MHK1_9FIRM</name>
<dbReference type="PROSITE" id="PS00692">
    <property type="entry name" value="NIFH_FRXC_2"/>
    <property type="match status" value="1"/>
</dbReference>
<dbReference type="Pfam" id="PF00142">
    <property type="entry name" value="Fer4_NifH"/>
    <property type="match status" value="1"/>
</dbReference>
<comment type="cofactor">
    <cofactor evidence="1">
        <name>[4Fe-4S] cluster</name>
        <dbReference type="ChEBI" id="CHEBI:49883"/>
    </cofactor>
</comment>
<evidence type="ECO:0000256" key="10">
    <source>
        <dbReference type="ARBA" id="ARBA00023014"/>
    </source>
</evidence>
<dbReference type="PROSITE" id="PS51026">
    <property type="entry name" value="NIFH_FRXC_3"/>
    <property type="match status" value="1"/>
</dbReference>
<evidence type="ECO:0000256" key="6">
    <source>
        <dbReference type="ARBA" id="ARBA00022723"/>
    </source>
</evidence>
<evidence type="ECO:0000256" key="11">
    <source>
        <dbReference type="ARBA" id="ARBA00047967"/>
    </source>
</evidence>
<dbReference type="InterPro" id="IPR000392">
    <property type="entry name" value="NifH/frxC"/>
</dbReference>
<dbReference type="PRINTS" id="PR00091">
    <property type="entry name" value="NITROGNASEII"/>
</dbReference>
<comment type="catalytic activity">
    <reaction evidence="11">
        <text>N2 + 8 reduced [2Fe-2S]-[ferredoxin] + 16 ATP + 16 H2O = H2 + 8 oxidized [2Fe-2S]-[ferredoxin] + 2 NH4(+) + 16 ADP + 16 phosphate + 6 H(+)</text>
        <dbReference type="Rhea" id="RHEA:21448"/>
        <dbReference type="Rhea" id="RHEA-COMP:10000"/>
        <dbReference type="Rhea" id="RHEA-COMP:10001"/>
        <dbReference type="ChEBI" id="CHEBI:15377"/>
        <dbReference type="ChEBI" id="CHEBI:15378"/>
        <dbReference type="ChEBI" id="CHEBI:17997"/>
        <dbReference type="ChEBI" id="CHEBI:18276"/>
        <dbReference type="ChEBI" id="CHEBI:28938"/>
        <dbReference type="ChEBI" id="CHEBI:30616"/>
        <dbReference type="ChEBI" id="CHEBI:33737"/>
        <dbReference type="ChEBI" id="CHEBI:33738"/>
        <dbReference type="ChEBI" id="CHEBI:43474"/>
        <dbReference type="ChEBI" id="CHEBI:456216"/>
        <dbReference type="EC" id="1.18.6.1"/>
    </reaction>
</comment>
<keyword evidence="12" id="KW-0560">Oxidoreductase</keyword>
<keyword evidence="8 12" id="KW-0067">ATP-binding</keyword>
<keyword evidence="9 12" id="KW-0408">Iron</keyword>
<sequence>MKKRIALYGKGGIGKTTVAVNTALCMARRGYRVLLVGCDPKQDTTRLLTKQPLISILERYDGPCGPSLQDGLIANPRPNLWCCEAGGPKPGVGCAGRGIAIALNALEKAGWFDRVDVVLYDVLGDVVCGGFSTPVTKGYARELYIVTSGEQASLFAANNILAGMQGLGACVRGLVYQERRFTGEDALIETFSRRVNVPVTVKIGFSERIKLCEMHDMAVSEEERAGVETAQFMALAERMLTESGPPAEIYPMDRTQLSQFIRECMPSVAGGKGENPDDEGTTCFDAFTCDNEFPNGAWAAAGCG</sequence>
<comment type="function">
    <text evidence="2">The key enzymatic reactions in nitrogen fixation are catalyzed by the nitrogenase complex, which has 2 components: the iron protein and the molybdenum-iron protein.</text>
</comment>
<evidence type="ECO:0000256" key="8">
    <source>
        <dbReference type="ARBA" id="ARBA00022840"/>
    </source>
</evidence>
<dbReference type="InterPro" id="IPR027417">
    <property type="entry name" value="P-loop_NTPase"/>
</dbReference>
<accession>A0A1Y4MHK1</accession>
<keyword evidence="7 12" id="KW-0547">Nucleotide-binding</keyword>
<evidence type="ECO:0000313" key="13">
    <source>
        <dbReference type="EMBL" id="OUP68236.1"/>
    </source>
</evidence>
<dbReference type="AlphaFoldDB" id="A0A1Y4MHK1"/>
<dbReference type="SUPFAM" id="SSF52540">
    <property type="entry name" value="P-loop containing nucleoside triphosphate hydrolases"/>
    <property type="match status" value="1"/>
</dbReference>
<dbReference type="Proteomes" id="UP000196386">
    <property type="component" value="Unassembled WGS sequence"/>
</dbReference>
<protein>
    <recommendedName>
        <fullName evidence="5">nitrogenase</fullName>
        <ecNumber evidence="5">1.18.6.1</ecNumber>
    </recommendedName>
</protein>
<comment type="similarity">
    <text evidence="3 12">Belongs to the NifH/BchL/ChlL family.</text>
</comment>
<keyword evidence="10 12" id="KW-0411">Iron-sulfur</keyword>
<evidence type="ECO:0000256" key="1">
    <source>
        <dbReference type="ARBA" id="ARBA00001966"/>
    </source>
</evidence>
<reference evidence="14" key="1">
    <citation type="submission" date="2017-04" db="EMBL/GenBank/DDBJ databases">
        <title>Function of individual gut microbiota members based on whole genome sequencing of pure cultures obtained from chicken caecum.</title>
        <authorList>
            <person name="Medvecky M."/>
            <person name="Cejkova D."/>
            <person name="Polansky O."/>
            <person name="Karasova D."/>
            <person name="Kubasova T."/>
            <person name="Cizek A."/>
            <person name="Rychlik I."/>
        </authorList>
    </citation>
    <scope>NUCLEOTIDE SEQUENCE [LARGE SCALE GENOMIC DNA]</scope>
    <source>
        <strain evidence="14">An175</strain>
    </source>
</reference>
<organism evidence="13 14">
    <name type="scientific">Anaerotruncus colihominis</name>
    <dbReference type="NCBI Taxonomy" id="169435"/>
    <lineage>
        <taxon>Bacteria</taxon>
        <taxon>Bacillati</taxon>
        <taxon>Bacillota</taxon>
        <taxon>Clostridia</taxon>
        <taxon>Eubacteriales</taxon>
        <taxon>Oscillospiraceae</taxon>
        <taxon>Anaerotruncus</taxon>
    </lineage>
</organism>
<keyword evidence="12" id="KW-0004">4Fe-4S</keyword>
<dbReference type="GO" id="GO:0051539">
    <property type="term" value="F:4 iron, 4 sulfur cluster binding"/>
    <property type="evidence" value="ECO:0007669"/>
    <property type="project" value="UniProtKB-KW"/>
</dbReference>
<comment type="subunit">
    <text evidence="4">Homodimer.</text>
</comment>
<dbReference type="GO" id="GO:0016163">
    <property type="term" value="F:nitrogenase activity"/>
    <property type="evidence" value="ECO:0007669"/>
    <property type="project" value="UniProtKB-EC"/>
</dbReference>
<keyword evidence="6 12" id="KW-0479">Metal-binding</keyword>
<dbReference type="PANTHER" id="PTHR42864:SF2">
    <property type="entry name" value="LIGHT-INDEPENDENT PROTOCHLOROPHYLLIDE REDUCTASE IRON-SULFUR ATP-BINDING PROTEIN"/>
    <property type="match status" value="1"/>
</dbReference>
<evidence type="ECO:0000256" key="4">
    <source>
        <dbReference type="ARBA" id="ARBA00011738"/>
    </source>
</evidence>
<dbReference type="GO" id="GO:0005524">
    <property type="term" value="F:ATP binding"/>
    <property type="evidence" value="ECO:0007669"/>
    <property type="project" value="UniProtKB-KW"/>
</dbReference>
<dbReference type="PANTHER" id="PTHR42864">
    <property type="entry name" value="LIGHT-INDEPENDENT PROTOCHLOROPHYLLIDE REDUCTASE IRON-SULFUR ATP-BINDING PROTEIN"/>
    <property type="match status" value="1"/>
</dbReference>
<evidence type="ECO:0000313" key="14">
    <source>
        <dbReference type="Proteomes" id="UP000196386"/>
    </source>
</evidence>
<dbReference type="InterPro" id="IPR030655">
    <property type="entry name" value="NifH/chlL_CS"/>
</dbReference>
<dbReference type="Gene3D" id="3.40.50.300">
    <property type="entry name" value="P-loop containing nucleotide triphosphate hydrolases"/>
    <property type="match status" value="1"/>
</dbReference>
<dbReference type="RefSeq" id="WP_087302249.1">
    <property type="nucleotide sequence ID" value="NZ_NFKP01000020.1"/>
</dbReference>